<comment type="caution">
    <text evidence="1">The sequence shown here is derived from an EMBL/GenBank/DDBJ whole genome shotgun (WGS) entry which is preliminary data.</text>
</comment>
<proteinExistence type="predicted"/>
<protein>
    <recommendedName>
        <fullName evidence="3">Glycogen debranching enzyme</fullName>
    </recommendedName>
</protein>
<sequence>MSESEPPLYLHVSDPPYENYFYADATVSCQAVLASPLIRTDSDAPAQHRLLFAWPAGNSGAALFFTSSDSKDDAPVLKFKVGPRGRVLDSVKYEPDENSRSGLPSVGVSGLLEVSSSAVLRANLAILGSIRTIRDYTEGHGTLNHHVQTSIAIAELDETEKGVSISRVWFDGKTTTRLTIAPASGAGKARITNINSDIIAEFSPGLYSFQALLDYPQTPYMPPTRLLKPSYHYLIQEQPDAVRSLSFLCTSEKILAGAWRYLTYFGRDSMISLLLLNPILDEGELGIIEAGLSAVLERVNGEDGSVCHEENLGDYPAACAALNPNKTPEAQYDYKMVDTDFFLPIVLNQYLMESEVAQRRIGDFLRTQATLIPSNRGKTYSQLLSRTCRKILDMAEPFTRPGGNAMYKNLIALKEGVPVGQWRDSNDGLGGGRYPYDVNTALMPAALRAISNLARTTPVEKDDDWGEIADKRAEVWETLTLDFFNCKIPQNEARSRLDKYRGSGAFPGPSGADQIHEDLLLQAIALKEDGTPVEIMHTDACFRLLLLPHLIHSSNPACITQHLQTIDALCNSILLTFPAGLSTPVGILIANPAFSLDSSHWQKFTTGAYHGTVVWTWNSLAMIAKGLEVHLSTAYRAEKAGYDAVTVKSADPDVYNKVTSKMKRAYGKLWDTIEANKAHLSHEVWSWRWDEKEGFVYVPLSHLPTPDGAGQTESNARQLWSLPALLALERRRWLEE</sequence>
<accession>A0AA39QUM1</accession>
<dbReference type="Proteomes" id="UP001166286">
    <property type="component" value="Unassembled WGS sequence"/>
</dbReference>
<name>A0AA39QUM1_9LECA</name>
<keyword evidence="2" id="KW-1185">Reference proteome</keyword>
<dbReference type="EMBL" id="JAFEKC020000018">
    <property type="protein sequence ID" value="KAK0509557.1"/>
    <property type="molecule type" value="Genomic_DNA"/>
</dbReference>
<evidence type="ECO:0008006" key="3">
    <source>
        <dbReference type="Google" id="ProtNLM"/>
    </source>
</evidence>
<reference evidence="1" key="1">
    <citation type="submission" date="2023-03" db="EMBL/GenBank/DDBJ databases">
        <title>Complete genome of Cladonia borealis.</title>
        <authorList>
            <person name="Park H."/>
        </authorList>
    </citation>
    <scope>NUCLEOTIDE SEQUENCE</scope>
    <source>
        <strain evidence="1">ANT050790</strain>
    </source>
</reference>
<dbReference type="AlphaFoldDB" id="A0AA39QUM1"/>
<organism evidence="1 2">
    <name type="scientific">Cladonia borealis</name>
    <dbReference type="NCBI Taxonomy" id="184061"/>
    <lineage>
        <taxon>Eukaryota</taxon>
        <taxon>Fungi</taxon>
        <taxon>Dikarya</taxon>
        <taxon>Ascomycota</taxon>
        <taxon>Pezizomycotina</taxon>
        <taxon>Lecanoromycetes</taxon>
        <taxon>OSLEUM clade</taxon>
        <taxon>Lecanoromycetidae</taxon>
        <taxon>Lecanorales</taxon>
        <taxon>Lecanorineae</taxon>
        <taxon>Cladoniaceae</taxon>
        <taxon>Cladonia</taxon>
    </lineage>
</organism>
<evidence type="ECO:0000313" key="2">
    <source>
        <dbReference type="Proteomes" id="UP001166286"/>
    </source>
</evidence>
<gene>
    <name evidence="1" type="ORF">JMJ35_007951</name>
</gene>
<evidence type="ECO:0000313" key="1">
    <source>
        <dbReference type="EMBL" id="KAK0509557.1"/>
    </source>
</evidence>